<dbReference type="InterPro" id="IPR021414">
    <property type="entry name" value="DUF3054"/>
</dbReference>
<comment type="caution">
    <text evidence="2">The sequence shown here is derived from an EMBL/GenBank/DDBJ whole genome shotgun (WGS) entry which is preliminary data.</text>
</comment>
<accession>A0A7K0BQK9</accession>
<evidence type="ECO:0008006" key="4">
    <source>
        <dbReference type="Google" id="ProtNLM"/>
    </source>
</evidence>
<evidence type="ECO:0000313" key="3">
    <source>
        <dbReference type="Proteomes" id="UP000487268"/>
    </source>
</evidence>
<protein>
    <recommendedName>
        <fullName evidence="4">DUF3054 domain-containing protein</fullName>
    </recommendedName>
</protein>
<organism evidence="2 3">
    <name type="scientific">Actinomadura macrotermitis</name>
    <dbReference type="NCBI Taxonomy" id="2585200"/>
    <lineage>
        <taxon>Bacteria</taxon>
        <taxon>Bacillati</taxon>
        <taxon>Actinomycetota</taxon>
        <taxon>Actinomycetes</taxon>
        <taxon>Streptosporangiales</taxon>
        <taxon>Thermomonosporaceae</taxon>
        <taxon>Actinomadura</taxon>
    </lineage>
</organism>
<feature type="transmembrane region" description="Helical" evidence="1">
    <location>
        <begin position="34"/>
        <end position="53"/>
    </location>
</feature>
<dbReference type="Pfam" id="PF11255">
    <property type="entry name" value="DUF3054"/>
    <property type="match status" value="1"/>
</dbReference>
<keyword evidence="1" id="KW-1133">Transmembrane helix</keyword>
<dbReference type="Proteomes" id="UP000487268">
    <property type="component" value="Unassembled WGS sequence"/>
</dbReference>
<name>A0A7K0BQK9_9ACTN</name>
<dbReference type="OrthoDB" id="3698172at2"/>
<feature type="transmembrane region" description="Helical" evidence="1">
    <location>
        <begin position="60"/>
        <end position="82"/>
    </location>
</feature>
<dbReference type="AlphaFoldDB" id="A0A7K0BQK9"/>
<evidence type="ECO:0000313" key="2">
    <source>
        <dbReference type="EMBL" id="MQY03460.1"/>
    </source>
</evidence>
<reference evidence="2 3" key="1">
    <citation type="submission" date="2019-10" db="EMBL/GenBank/DDBJ databases">
        <title>Actinomadura rubteroloni sp. nov. and Actinomadura macrotermitis sp. nov., isolated from the gut of fungus growing-termite Macrotermes natalensis.</title>
        <authorList>
            <person name="Benndorf R."/>
            <person name="Martin K."/>
            <person name="Kuefner M."/>
            <person name="De Beer W."/>
            <person name="Kaster A.-K."/>
            <person name="Vollmers J."/>
            <person name="Poulsen M."/>
            <person name="Beemelmanns C."/>
        </authorList>
    </citation>
    <scope>NUCLEOTIDE SEQUENCE [LARGE SCALE GENOMIC DNA]</scope>
    <source>
        <strain evidence="2 3">RB68</strain>
    </source>
</reference>
<gene>
    <name evidence="2" type="ORF">ACRB68_15020</name>
</gene>
<dbReference type="EMBL" id="WEGH01000001">
    <property type="protein sequence ID" value="MQY03460.1"/>
    <property type="molecule type" value="Genomic_DNA"/>
</dbReference>
<feature type="transmembrane region" description="Helical" evidence="1">
    <location>
        <begin position="88"/>
        <end position="110"/>
    </location>
</feature>
<evidence type="ECO:0000256" key="1">
    <source>
        <dbReference type="SAM" id="Phobius"/>
    </source>
</evidence>
<keyword evidence="1" id="KW-0472">Membrane</keyword>
<keyword evidence="3" id="KW-1185">Reference proteome</keyword>
<keyword evidence="1" id="KW-0812">Transmembrane</keyword>
<proteinExistence type="predicted"/>
<dbReference type="RefSeq" id="WP_153531386.1">
    <property type="nucleotide sequence ID" value="NZ_WEGH01000001.1"/>
</dbReference>
<sequence>MRNVAVAAVVDVCCVLVFVAIGRANHEEAASLTGFATTAWPFLVGLAIGWAVTRAWRRPLALVPSGVGIWAAAVAGGMALRAVSGQGIAFAFVIVACLFLALVLLGWRLVTRLVGARLSAQKAG</sequence>